<feature type="transmembrane region" description="Helical" evidence="7">
    <location>
        <begin position="393"/>
        <end position="414"/>
    </location>
</feature>
<feature type="region of interest" description="Disordered" evidence="6">
    <location>
        <begin position="59"/>
        <end position="85"/>
    </location>
</feature>
<dbReference type="FunCoup" id="A0A448YHR9">
    <property type="interactions" value="571"/>
</dbReference>
<dbReference type="STRING" id="13370.A0A448YHR9"/>
<keyword evidence="5 7" id="KW-0472">Membrane</keyword>
<keyword evidence="3 7" id="KW-0812">Transmembrane</keyword>
<dbReference type="OrthoDB" id="1684102at2759"/>
<evidence type="ECO:0000256" key="3">
    <source>
        <dbReference type="ARBA" id="ARBA00022692"/>
    </source>
</evidence>
<feature type="transmembrane region" description="Helical" evidence="7">
    <location>
        <begin position="362"/>
        <end position="381"/>
    </location>
</feature>
<dbReference type="Proteomes" id="UP000290900">
    <property type="component" value="Unassembled WGS sequence"/>
</dbReference>
<evidence type="ECO:0000313" key="10">
    <source>
        <dbReference type="Proteomes" id="UP000290900"/>
    </source>
</evidence>
<evidence type="ECO:0000256" key="5">
    <source>
        <dbReference type="ARBA" id="ARBA00023136"/>
    </source>
</evidence>
<dbReference type="PANTHER" id="PTHR22950:SF666">
    <property type="entry name" value="VACUOLAR AMINO ACID TRANSPORTER 4"/>
    <property type="match status" value="1"/>
</dbReference>
<dbReference type="AlphaFoldDB" id="A0A448YHR9"/>
<feature type="transmembrane region" description="Helical" evidence="7">
    <location>
        <begin position="434"/>
        <end position="455"/>
    </location>
</feature>
<feature type="transmembrane region" description="Helical" evidence="7">
    <location>
        <begin position="609"/>
        <end position="631"/>
    </location>
</feature>
<feature type="transmembrane region" description="Helical" evidence="7">
    <location>
        <begin position="556"/>
        <end position="574"/>
    </location>
</feature>
<gene>
    <name evidence="9" type="ORF">BRENAR_LOCUS1166</name>
</gene>
<feature type="transmembrane region" description="Helical" evidence="7">
    <location>
        <begin position="510"/>
        <end position="535"/>
    </location>
</feature>
<evidence type="ECO:0000256" key="6">
    <source>
        <dbReference type="SAM" id="MobiDB-lite"/>
    </source>
</evidence>
<dbReference type="EMBL" id="CAACVR010000004">
    <property type="protein sequence ID" value="VEU20431.1"/>
    <property type="molecule type" value="Genomic_DNA"/>
</dbReference>
<proteinExistence type="inferred from homology"/>
<evidence type="ECO:0000256" key="4">
    <source>
        <dbReference type="ARBA" id="ARBA00022989"/>
    </source>
</evidence>
<comment type="subcellular location">
    <subcellularLocation>
        <location evidence="1">Membrane</location>
        <topology evidence="1">Multi-pass membrane protein</topology>
    </subcellularLocation>
</comment>
<comment type="similarity">
    <text evidence="2">Belongs to the amino acid/polyamine transporter 2 family.</text>
</comment>
<organism evidence="9 10">
    <name type="scientific">Brettanomyces naardenensis</name>
    <name type="common">Yeast</name>
    <dbReference type="NCBI Taxonomy" id="13370"/>
    <lineage>
        <taxon>Eukaryota</taxon>
        <taxon>Fungi</taxon>
        <taxon>Dikarya</taxon>
        <taxon>Ascomycota</taxon>
        <taxon>Saccharomycotina</taxon>
        <taxon>Pichiomycetes</taxon>
        <taxon>Pichiales</taxon>
        <taxon>Pichiaceae</taxon>
        <taxon>Brettanomyces</taxon>
    </lineage>
</organism>
<reference evidence="9 10" key="1">
    <citation type="submission" date="2018-12" db="EMBL/GenBank/DDBJ databases">
        <authorList>
            <person name="Tiukova I."/>
            <person name="Dainat J."/>
        </authorList>
    </citation>
    <scope>NUCLEOTIDE SEQUENCE [LARGE SCALE GENOMIC DNA]</scope>
</reference>
<feature type="transmembrane region" description="Helical" evidence="7">
    <location>
        <begin position="580"/>
        <end position="597"/>
    </location>
</feature>
<dbReference type="GO" id="GO:0005774">
    <property type="term" value="C:vacuolar membrane"/>
    <property type="evidence" value="ECO:0007669"/>
    <property type="project" value="TreeGrafter"/>
</dbReference>
<feature type="transmembrane region" description="Helical" evidence="7">
    <location>
        <begin position="284"/>
        <end position="304"/>
    </location>
</feature>
<evidence type="ECO:0000256" key="7">
    <source>
        <dbReference type="SAM" id="Phobius"/>
    </source>
</evidence>
<dbReference type="PANTHER" id="PTHR22950">
    <property type="entry name" value="AMINO ACID TRANSPORTER"/>
    <property type="match status" value="1"/>
</dbReference>
<sequence>MARLTSSPISISLTQGSHHMLARQHADSNTSSFLDTYGQTNFSPASRTNRLNLRAESVALESDDEELSTTSSSAANSHLPQAPVSSSFGSVLDDATILKNVGKHLPADSEHSLQLQGGDITRDLYNIGTKVQQSLRRTRSLTGMDVLGERRGSSASQLRVPGGFRREFVVNKRTKFGYTLNQPSGLTRNFLEFLSIYGHFAGEDLEDEDFLACDYTSEDKQDEETPLLEEIEEERYLGRIRRQASKPSAKGKASTIKSFFLLFKSFVGTGVLFLPKAFSNGGLFLSIGLLVFFGILSYFCYLILVQTKVKTGVSSFGDIGDVLYGKQMKLLILSSIVLSQIGFVAAYTVFTAENFKAFLHNAFGLEAGISVLVFAEALFYIPMSLVRNITKLSLAALVANVFILSGICIIVYYASADLVSNGVADITVFSGEKWTLFIGVAIFAFEGIGLIIPVQESMQRPEDFPKVLLAVVVACSVLFIGIGALGYLTYGDDVKTVIILSLPQDSPYVISIQLFYPLAIMFSVPIQLLPAIRIMERRVFKKRSGKADQVTKWEKNIFRILIVCLTTLIAYYGSADLDQFVSFVGCFACIPLVYLYPPMLHLRSCAKSLVAKGLDLSIILLGFAALSYTTYQLIVG</sequence>
<keyword evidence="4 7" id="KW-1133">Transmembrane helix</keyword>
<feature type="transmembrane region" description="Helical" evidence="7">
    <location>
        <begin position="330"/>
        <end position="350"/>
    </location>
</feature>
<feature type="compositionally biased region" description="Polar residues" evidence="6">
    <location>
        <begin position="74"/>
        <end position="85"/>
    </location>
</feature>
<accession>A0A448YHR9</accession>
<evidence type="ECO:0000259" key="8">
    <source>
        <dbReference type="Pfam" id="PF01490"/>
    </source>
</evidence>
<keyword evidence="10" id="KW-1185">Reference proteome</keyword>
<protein>
    <submittedName>
        <fullName evidence="9">DEKNAAC101322</fullName>
    </submittedName>
</protein>
<name>A0A448YHR9_BRENA</name>
<feature type="transmembrane region" description="Helical" evidence="7">
    <location>
        <begin position="467"/>
        <end position="490"/>
    </location>
</feature>
<evidence type="ECO:0000313" key="9">
    <source>
        <dbReference type="EMBL" id="VEU20431.1"/>
    </source>
</evidence>
<dbReference type="GO" id="GO:0005302">
    <property type="term" value="F:L-tyrosine transmembrane transporter activity"/>
    <property type="evidence" value="ECO:0007669"/>
    <property type="project" value="TreeGrafter"/>
</dbReference>
<dbReference type="Pfam" id="PF01490">
    <property type="entry name" value="Aa_trans"/>
    <property type="match status" value="1"/>
</dbReference>
<dbReference type="InterPro" id="IPR013057">
    <property type="entry name" value="AA_transpt_TM"/>
</dbReference>
<evidence type="ECO:0000256" key="2">
    <source>
        <dbReference type="ARBA" id="ARBA00008066"/>
    </source>
</evidence>
<evidence type="ECO:0000256" key="1">
    <source>
        <dbReference type="ARBA" id="ARBA00004141"/>
    </source>
</evidence>
<dbReference type="InParanoid" id="A0A448YHR9"/>
<feature type="domain" description="Amino acid transporter transmembrane" evidence="8">
    <location>
        <begin position="252"/>
        <end position="634"/>
    </location>
</feature>